<reference evidence="2 3" key="1">
    <citation type="journal article" date="2019" name="Int. J. Syst. Evol. Microbiol.">
        <title>The Global Catalogue of Microorganisms (GCM) 10K type strain sequencing project: providing services to taxonomists for standard genome sequencing and annotation.</title>
        <authorList>
            <consortium name="The Broad Institute Genomics Platform"/>
            <consortium name="The Broad Institute Genome Sequencing Center for Infectious Disease"/>
            <person name="Wu L."/>
            <person name="Ma J."/>
        </authorList>
    </citation>
    <scope>NUCLEOTIDE SEQUENCE [LARGE SCALE GENOMIC DNA]</scope>
    <source>
        <strain evidence="2 3">JCM 16014</strain>
    </source>
</reference>
<sequence length="92" mass="9673">MWSLVGNVKLGRNTTPAPMNPTPVTTPANAFGAPPSFANVAMIALPTPISENVRSPAGDPRRSRSNPNAYVNKNATDNRPSCARLSQSISAL</sequence>
<feature type="compositionally biased region" description="Polar residues" evidence="1">
    <location>
        <begin position="65"/>
        <end position="92"/>
    </location>
</feature>
<accession>A0ABN2VB32</accession>
<protein>
    <submittedName>
        <fullName evidence="2">Uncharacterized protein</fullName>
    </submittedName>
</protein>
<evidence type="ECO:0000313" key="3">
    <source>
        <dbReference type="Proteomes" id="UP001500751"/>
    </source>
</evidence>
<evidence type="ECO:0000313" key="2">
    <source>
        <dbReference type="EMBL" id="GAA2057858.1"/>
    </source>
</evidence>
<feature type="region of interest" description="Disordered" evidence="1">
    <location>
        <begin position="50"/>
        <end position="92"/>
    </location>
</feature>
<dbReference type="Proteomes" id="UP001500751">
    <property type="component" value="Unassembled WGS sequence"/>
</dbReference>
<evidence type="ECO:0000256" key="1">
    <source>
        <dbReference type="SAM" id="MobiDB-lite"/>
    </source>
</evidence>
<dbReference type="EMBL" id="BAAAQN010000069">
    <property type="protein sequence ID" value="GAA2057858.1"/>
    <property type="molecule type" value="Genomic_DNA"/>
</dbReference>
<feature type="region of interest" description="Disordered" evidence="1">
    <location>
        <begin position="1"/>
        <end position="28"/>
    </location>
</feature>
<organism evidence="2 3">
    <name type="scientific">Catenulispora yoronensis</name>
    <dbReference type="NCBI Taxonomy" id="450799"/>
    <lineage>
        <taxon>Bacteria</taxon>
        <taxon>Bacillati</taxon>
        <taxon>Actinomycetota</taxon>
        <taxon>Actinomycetes</taxon>
        <taxon>Catenulisporales</taxon>
        <taxon>Catenulisporaceae</taxon>
        <taxon>Catenulispora</taxon>
    </lineage>
</organism>
<comment type="caution">
    <text evidence="2">The sequence shown here is derived from an EMBL/GenBank/DDBJ whole genome shotgun (WGS) entry which is preliminary data.</text>
</comment>
<feature type="compositionally biased region" description="Polar residues" evidence="1">
    <location>
        <begin position="12"/>
        <end position="28"/>
    </location>
</feature>
<proteinExistence type="predicted"/>
<keyword evidence="3" id="KW-1185">Reference proteome</keyword>
<gene>
    <name evidence="2" type="ORF">GCM10009839_79270</name>
</gene>
<name>A0ABN2VB32_9ACTN</name>